<sequence length="79" mass="8577">MDISPGTKFRLIGSIPLVMGFLLLSKKHIVVLGGIVNNLIREWNMTKVSTKYQYVCICLIGDLCSIPTGGVIGSVLPML</sequence>
<dbReference type="Gene3D" id="2.40.50.770">
    <property type="entry name" value="RecQ-mediated genome instability protein Rmi1, C-terminal domain"/>
    <property type="match status" value="1"/>
</dbReference>
<gene>
    <name evidence="1" type="ORF">SMTD_LOCUS4600</name>
</gene>
<evidence type="ECO:0000313" key="2">
    <source>
        <dbReference type="Proteomes" id="UP000269396"/>
    </source>
</evidence>
<reference evidence="1 2" key="1">
    <citation type="submission" date="2018-11" db="EMBL/GenBank/DDBJ databases">
        <authorList>
            <consortium name="Pathogen Informatics"/>
        </authorList>
    </citation>
    <scope>NUCLEOTIDE SEQUENCE [LARGE SCALE GENOMIC DNA]</scope>
    <source>
        <strain>Denwood</strain>
        <strain evidence="2">Zambia</strain>
    </source>
</reference>
<organism evidence="1 2">
    <name type="scientific">Schistosoma mattheei</name>
    <dbReference type="NCBI Taxonomy" id="31246"/>
    <lineage>
        <taxon>Eukaryota</taxon>
        <taxon>Metazoa</taxon>
        <taxon>Spiralia</taxon>
        <taxon>Lophotrochozoa</taxon>
        <taxon>Platyhelminthes</taxon>
        <taxon>Trematoda</taxon>
        <taxon>Digenea</taxon>
        <taxon>Strigeidida</taxon>
        <taxon>Schistosomatoidea</taxon>
        <taxon>Schistosomatidae</taxon>
        <taxon>Schistosoma</taxon>
    </lineage>
</organism>
<dbReference type="InterPro" id="IPR042470">
    <property type="entry name" value="RMI1_N_C_sf"/>
</dbReference>
<name>A0A183NR66_9TREM</name>
<dbReference type="Proteomes" id="UP000269396">
    <property type="component" value="Unassembled WGS sequence"/>
</dbReference>
<protein>
    <submittedName>
        <fullName evidence="1">Uncharacterized protein</fullName>
    </submittedName>
</protein>
<proteinExistence type="predicted"/>
<accession>A0A183NR66</accession>
<dbReference type="AlphaFoldDB" id="A0A183NR66"/>
<dbReference type="EMBL" id="UZAL01014089">
    <property type="protein sequence ID" value="VDP08953.1"/>
    <property type="molecule type" value="Genomic_DNA"/>
</dbReference>
<evidence type="ECO:0000313" key="1">
    <source>
        <dbReference type="EMBL" id="VDP08953.1"/>
    </source>
</evidence>
<dbReference type="STRING" id="31246.A0A183NR66"/>
<keyword evidence="2" id="KW-1185">Reference proteome</keyword>